<name>A0A084CNL8_9GAMM</name>
<feature type="transmembrane region" description="Helical" evidence="1">
    <location>
        <begin position="21"/>
        <end position="39"/>
    </location>
</feature>
<dbReference type="AlphaFoldDB" id="A0A084CNL8"/>
<dbReference type="STRING" id="1179155.CF67_18015"/>
<accession>A0A084CNL8</accession>
<dbReference type="Proteomes" id="UP000053784">
    <property type="component" value="Unassembled WGS sequence"/>
</dbReference>
<keyword evidence="1" id="KW-1133">Transmembrane helix</keyword>
<reference evidence="2 3" key="1">
    <citation type="submission" date="2014-03" db="EMBL/GenBank/DDBJ databases">
        <title>Selection and divergence in the genomes of co-occurring obligate luminous symbionts with specific hosts.</title>
        <authorList>
            <person name="Hendry T.A."/>
            <person name="de Wet J.R."/>
            <person name="Dunlap P.V."/>
        </authorList>
    </citation>
    <scope>NUCLEOTIDE SEQUENCE [LARGE SCALE GENOMIC DNA]</scope>
    <source>
        <strain evidence="2 3">Ppalp.1</strain>
    </source>
</reference>
<evidence type="ECO:0000313" key="2">
    <source>
        <dbReference type="EMBL" id="KEY91397.1"/>
    </source>
</evidence>
<gene>
    <name evidence="2" type="ORF">CF67_18015</name>
</gene>
<comment type="caution">
    <text evidence="2">The sequence shown here is derived from an EMBL/GenBank/DDBJ whole genome shotgun (WGS) entry which is preliminary data.</text>
</comment>
<sequence>MFIKLSAQNSSTRYRRRWNNILIFFVVTFVLVLGAPNIIKTYLIKDNHAPLYFNLFDPNSKIQALHFENWSLEKKQGSWRVNKPSHIAAEELAQRWHSLIGTEVDKSIHNQLRRSLNFPQVVKVWYFGLDKPQEIFMYQTNQFWILKNWQNKWIAISADKDYLIPKF</sequence>
<organism evidence="2 3">
    <name type="scientific">Candidatus Photodesmus blepharonis</name>
    <dbReference type="NCBI Taxonomy" id="1179155"/>
    <lineage>
        <taxon>Bacteria</taxon>
        <taxon>Pseudomonadati</taxon>
        <taxon>Pseudomonadota</taxon>
        <taxon>Gammaproteobacteria</taxon>
        <taxon>Vibrionales</taxon>
        <taxon>Vibrionaceae</taxon>
        <taxon>Candidatus Photodesmus</taxon>
    </lineage>
</organism>
<dbReference type="RefSeq" id="WP_242633200.1">
    <property type="nucleotide sequence ID" value="NZ_JGVK01000010.1"/>
</dbReference>
<dbReference type="eggNOG" id="ENOG50339ZF">
    <property type="taxonomic scope" value="Bacteria"/>
</dbReference>
<evidence type="ECO:0008006" key="4">
    <source>
        <dbReference type="Google" id="ProtNLM"/>
    </source>
</evidence>
<proteinExistence type="predicted"/>
<dbReference type="EMBL" id="JGVK01000010">
    <property type="protein sequence ID" value="KEY91397.1"/>
    <property type="molecule type" value="Genomic_DNA"/>
</dbReference>
<evidence type="ECO:0000256" key="1">
    <source>
        <dbReference type="SAM" id="Phobius"/>
    </source>
</evidence>
<keyword evidence="3" id="KW-1185">Reference proteome</keyword>
<evidence type="ECO:0000313" key="3">
    <source>
        <dbReference type="Proteomes" id="UP000053784"/>
    </source>
</evidence>
<protein>
    <recommendedName>
        <fullName evidence="4">50S ribosomal protein L33</fullName>
    </recommendedName>
</protein>
<keyword evidence="1" id="KW-0812">Transmembrane</keyword>
<keyword evidence="1" id="KW-0472">Membrane</keyword>